<evidence type="ECO:0000313" key="2">
    <source>
        <dbReference type="Proteomes" id="UP000054018"/>
    </source>
</evidence>
<dbReference type="Pfam" id="PF16850">
    <property type="entry name" value="Inhibitor_I66"/>
    <property type="match status" value="1"/>
</dbReference>
<organism evidence="1 2">
    <name type="scientific">Pisolithus microcarpus 441</name>
    <dbReference type="NCBI Taxonomy" id="765257"/>
    <lineage>
        <taxon>Eukaryota</taxon>
        <taxon>Fungi</taxon>
        <taxon>Dikarya</taxon>
        <taxon>Basidiomycota</taxon>
        <taxon>Agaricomycotina</taxon>
        <taxon>Agaricomycetes</taxon>
        <taxon>Agaricomycetidae</taxon>
        <taxon>Boletales</taxon>
        <taxon>Sclerodermatineae</taxon>
        <taxon>Pisolithaceae</taxon>
        <taxon>Pisolithus</taxon>
    </lineage>
</organism>
<protein>
    <submittedName>
        <fullName evidence="1">Uncharacterized protein</fullName>
    </submittedName>
</protein>
<dbReference type="Gene3D" id="2.80.10.50">
    <property type="match status" value="1"/>
</dbReference>
<sequence>MSVAPGLYRITTHLNPNPAVGIDPRIQPAVVPVIVVPAEFPPEGSTWQIIQEDGQLYLLTINTARTRPEEDKVLAFYGEPGERWRLVHHPLRRGYTILSPDESRAWYLPDSADFTQVELRRLELVLGEGYLFNLEQLIDN</sequence>
<evidence type="ECO:0000313" key="1">
    <source>
        <dbReference type="EMBL" id="KIK21950.1"/>
    </source>
</evidence>
<accession>A0A0C9YB45</accession>
<dbReference type="Proteomes" id="UP000054018">
    <property type="component" value="Unassembled WGS sequence"/>
</dbReference>
<dbReference type="InterPro" id="IPR031755">
    <property type="entry name" value="Inhibitor_I66"/>
</dbReference>
<dbReference type="GO" id="GO:0004867">
    <property type="term" value="F:serine-type endopeptidase inhibitor activity"/>
    <property type="evidence" value="ECO:0007669"/>
    <property type="project" value="InterPro"/>
</dbReference>
<gene>
    <name evidence="1" type="ORF">PISMIDRAFT_680915</name>
</gene>
<proteinExistence type="predicted"/>
<name>A0A0C9YB45_9AGAM</name>
<reference evidence="2" key="2">
    <citation type="submission" date="2015-01" db="EMBL/GenBank/DDBJ databases">
        <title>Evolutionary Origins and Diversification of the Mycorrhizal Mutualists.</title>
        <authorList>
            <consortium name="DOE Joint Genome Institute"/>
            <consortium name="Mycorrhizal Genomics Consortium"/>
            <person name="Kohler A."/>
            <person name="Kuo A."/>
            <person name="Nagy L.G."/>
            <person name="Floudas D."/>
            <person name="Copeland A."/>
            <person name="Barry K.W."/>
            <person name="Cichocki N."/>
            <person name="Veneault-Fourrey C."/>
            <person name="LaButti K."/>
            <person name="Lindquist E.A."/>
            <person name="Lipzen A."/>
            <person name="Lundell T."/>
            <person name="Morin E."/>
            <person name="Murat C."/>
            <person name="Riley R."/>
            <person name="Ohm R."/>
            <person name="Sun H."/>
            <person name="Tunlid A."/>
            <person name="Henrissat B."/>
            <person name="Grigoriev I.V."/>
            <person name="Hibbett D.S."/>
            <person name="Martin F."/>
        </authorList>
    </citation>
    <scope>NUCLEOTIDE SEQUENCE [LARGE SCALE GENOMIC DNA]</scope>
    <source>
        <strain evidence="2">441</strain>
    </source>
</reference>
<dbReference type="HOGENOM" id="CLU_1856095_0_0_1"/>
<dbReference type="AlphaFoldDB" id="A0A0C9YB45"/>
<reference evidence="1 2" key="1">
    <citation type="submission" date="2014-04" db="EMBL/GenBank/DDBJ databases">
        <authorList>
            <consortium name="DOE Joint Genome Institute"/>
            <person name="Kuo A."/>
            <person name="Kohler A."/>
            <person name="Costa M.D."/>
            <person name="Nagy L.G."/>
            <person name="Floudas D."/>
            <person name="Copeland A."/>
            <person name="Barry K.W."/>
            <person name="Cichocki N."/>
            <person name="Veneault-Fourrey C."/>
            <person name="LaButti K."/>
            <person name="Lindquist E.A."/>
            <person name="Lipzen A."/>
            <person name="Lundell T."/>
            <person name="Morin E."/>
            <person name="Murat C."/>
            <person name="Sun H."/>
            <person name="Tunlid A."/>
            <person name="Henrissat B."/>
            <person name="Grigoriev I.V."/>
            <person name="Hibbett D.S."/>
            <person name="Martin F."/>
            <person name="Nordberg H.P."/>
            <person name="Cantor M.N."/>
            <person name="Hua S.X."/>
        </authorList>
    </citation>
    <scope>NUCLEOTIDE SEQUENCE [LARGE SCALE GENOMIC DNA]</scope>
    <source>
        <strain evidence="1 2">441</strain>
    </source>
</reference>
<dbReference type="OrthoDB" id="2625837at2759"/>
<dbReference type="EMBL" id="KN833745">
    <property type="protein sequence ID" value="KIK21950.1"/>
    <property type="molecule type" value="Genomic_DNA"/>
</dbReference>
<keyword evidence="2" id="KW-1185">Reference proteome</keyword>